<feature type="compositionally biased region" description="Polar residues" evidence="1">
    <location>
        <begin position="177"/>
        <end position="188"/>
    </location>
</feature>
<name>A0AAF0DB88_9EURO</name>
<organism evidence="2 3">
    <name type="scientific">Emydomyces testavorans</name>
    <dbReference type="NCBI Taxonomy" id="2070801"/>
    <lineage>
        <taxon>Eukaryota</taxon>
        <taxon>Fungi</taxon>
        <taxon>Dikarya</taxon>
        <taxon>Ascomycota</taxon>
        <taxon>Pezizomycotina</taxon>
        <taxon>Eurotiomycetes</taxon>
        <taxon>Eurotiomycetidae</taxon>
        <taxon>Onygenales</taxon>
        <taxon>Nannizziopsiaceae</taxon>
        <taxon>Emydomyces</taxon>
    </lineage>
</organism>
<sequence>MRAPMLLPISPDWLHLAYARLLHHAFQRHLFTRTLLPALLLATRTTVFPLNARPVSLEVSSNTNIGIAAGSKQKEAESLPLTTAPPPPQSTSRRQPQQAGLSSDQRSNGAKINSIKRACARSILQLIPKRVALAVFAIPTDKEFCDATNLSADNSNSNPAPLVLPLSARAATTPPISVSQSFNTTPSLSDAAGSENRSEGNIDSDPIQSNLGLCSTRTSTQTTGIVGNKTAKLNLSTSHHEQGEGRDEEEQLLCAIEHEVLDLFSDSYCNKHLVYSIVEAVLAKLIPELTEQGIGELMAERGL</sequence>
<keyword evidence="3" id="KW-1185">Reference proteome</keyword>
<gene>
    <name evidence="2" type="ORF">PRK78_000751</name>
</gene>
<evidence type="ECO:0000313" key="2">
    <source>
        <dbReference type="EMBL" id="WEW55322.1"/>
    </source>
</evidence>
<feature type="region of interest" description="Disordered" evidence="1">
    <location>
        <begin position="70"/>
        <end position="110"/>
    </location>
</feature>
<feature type="compositionally biased region" description="Polar residues" evidence="1">
    <location>
        <begin position="100"/>
        <end position="110"/>
    </location>
</feature>
<evidence type="ECO:0008006" key="4">
    <source>
        <dbReference type="Google" id="ProtNLM"/>
    </source>
</evidence>
<reference evidence="2" key="1">
    <citation type="submission" date="2023-03" db="EMBL/GenBank/DDBJ databases">
        <title>Emydomyces testavorans Genome Sequence.</title>
        <authorList>
            <person name="Hoyer L."/>
        </authorList>
    </citation>
    <scope>NUCLEOTIDE SEQUENCE</scope>
    <source>
        <strain evidence="2">16-2883</strain>
    </source>
</reference>
<proteinExistence type="predicted"/>
<feature type="compositionally biased region" description="Low complexity" evidence="1">
    <location>
        <begin position="90"/>
        <end position="99"/>
    </location>
</feature>
<evidence type="ECO:0000313" key="3">
    <source>
        <dbReference type="Proteomes" id="UP001219355"/>
    </source>
</evidence>
<dbReference type="Proteomes" id="UP001219355">
    <property type="component" value="Chromosome 1"/>
</dbReference>
<feature type="region of interest" description="Disordered" evidence="1">
    <location>
        <begin position="177"/>
        <end position="206"/>
    </location>
</feature>
<dbReference type="AlphaFoldDB" id="A0AAF0DB88"/>
<evidence type="ECO:0000256" key="1">
    <source>
        <dbReference type="SAM" id="MobiDB-lite"/>
    </source>
</evidence>
<protein>
    <recommendedName>
        <fullName evidence="4">PXA domain-containing protein</fullName>
    </recommendedName>
</protein>
<accession>A0AAF0DB88</accession>
<dbReference type="EMBL" id="CP120627">
    <property type="protein sequence ID" value="WEW55322.1"/>
    <property type="molecule type" value="Genomic_DNA"/>
</dbReference>